<dbReference type="GO" id="GO:0015944">
    <property type="term" value="P:formate oxidation"/>
    <property type="evidence" value="ECO:0007669"/>
    <property type="project" value="TreeGrafter"/>
</dbReference>
<dbReference type="GO" id="GO:0009061">
    <property type="term" value="P:anaerobic respiration"/>
    <property type="evidence" value="ECO:0007669"/>
    <property type="project" value="TreeGrafter"/>
</dbReference>
<evidence type="ECO:0000256" key="5">
    <source>
        <dbReference type="ARBA" id="ARBA00023136"/>
    </source>
</evidence>
<dbReference type="GO" id="GO:0036397">
    <property type="term" value="F:formate dehydrogenase (quinone) activity"/>
    <property type="evidence" value="ECO:0007669"/>
    <property type="project" value="TreeGrafter"/>
</dbReference>
<dbReference type="GO" id="GO:0009055">
    <property type="term" value="F:electron transfer activity"/>
    <property type="evidence" value="ECO:0007669"/>
    <property type="project" value="InterPro"/>
</dbReference>
<dbReference type="OrthoDB" id="9790598at2"/>
<dbReference type="InterPro" id="IPR051817">
    <property type="entry name" value="FDH_cytochrome_b556_subunit"/>
</dbReference>
<protein>
    <submittedName>
        <fullName evidence="8">Formate dehydrogenase subunit gamma</fullName>
    </submittedName>
</protein>
<evidence type="ECO:0000313" key="9">
    <source>
        <dbReference type="Proteomes" id="UP000199581"/>
    </source>
</evidence>
<dbReference type="RefSeq" id="WP_092189024.1">
    <property type="nucleotide sequence ID" value="NZ_FOTO01000001.1"/>
</dbReference>
<feature type="transmembrane region" description="Helical" evidence="6">
    <location>
        <begin position="178"/>
        <end position="200"/>
    </location>
</feature>
<dbReference type="Pfam" id="PF01292">
    <property type="entry name" value="Ni_hydr_CYTB"/>
    <property type="match status" value="1"/>
</dbReference>
<dbReference type="EMBL" id="FOTO01000001">
    <property type="protein sequence ID" value="SFL31703.1"/>
    <property type="molecule type" value="Genomic_DNA"/>
</dbReference>
<dbReference type="SUPFAM" id="SSF81342">
    <property type="entry name" value="Transmembrane di-heme cytochromes"/>
    <property type="match status" value="1"/>
</dbReference>
<dbReference type="Proteomes" id="UP000199581">
    <property type="component" value="Unassembled WGS sequence"/>
</dbReference>
<keyword evidence="2" id="KW-1003">Cell membrane</keyword>
<accession>A0A8G2F660</accession>
<feature type="domain" description="Cytochrome b561 bacterial/Ni-hydrogenase" evidence="7">
    <location>
        <begin position="8"/>
        <end position="214"/>
    </location>
</feature>
<evidence type="ECO:0000313" key="8">
    <source>
        <dbReference type="EMBL" id="SFL31703.1"/>
    </source>
</evidence>
<gene>
    <name evidence="8" type="ORF">SAMN05421830_101552</name>
</gene>
<feature type="transmembrane region" description="Helical" evidence="6">
    <location>
        <begin position="141"/>
        <end position="166"/>
    </location>
</feature>
<evidence type="ECO:0000256" key="4">
    <source>
        <dbReference type="ARBA" id="ARBA00022989"/>
    </source>
</evidence>
<dbReference type="InterPro" id="IPR016174">
    <property type="entry name" value="Di-haem_cyt_TM"/>
</dbReference>
<proteinExistence type="predicted"/>
<dbReference type="InterPro" id="IPR011577">
    <property type="entry name" value="Cyt_b561_bac/Ni-Hgenase"/>
</dbReference>
<dbReference type="AlphaFoldDB" id="A0A8G2F660"/>
<keyword evidence="4 6" id="KW-1133">Transmembrane helix</keyword>
<dbReference type="GO" id="GO:0005886">
    <property type="term" value="C:plasma membrane"/>
    <property type="evidence" value="ECO:0007669"/>
    <property type="project" value="UniProtKB-SubCell"/>
</dbReference>
<dbReference type="GO" id="GO:0009326">
    <property type="term" value="C:formate dehydrogenase complex"/>
    <property type="evidence" value="ECO:0007669"/>
    <property type="project" value="TreeGrafter"/>
</dbReference>
<comment type="caution">
    <text evidence="8">The sequence shown here is derived from an EMBL/GenBank/DDBJ whole genome shotgun (WGS) entry which is preliminary data.</text>
</comment>
<dbReference type="PANTHER" id="PTHR30074:SF6">
    <property type="entry name" value="FORMATE DEHYDROGENASE GAMMA SUBUNIT"/>
    <property type="match status" value="1"/>
</dbReference>
<name>A0A8G2F660_DESNO</name>
<dbReference type="PANTHER" id="PTHR30074">
    <property type="entry name" value="FORMATE DEHYDROGENASE, NITRATE-INDUCIBLE, CYTOCHROME B556 FDN SUBUNIT"/>
    <property type="match status" value="1"/>
</dbReference>
<dbReference type="Gene3D" id="1.20.950.20">
    <property type="entry name" value="Transmembrane di-heme cytochromes, Chain C"/>
    <property type="match status" value="1"/>
</dbReference>
<keyword evidence="5 6" id="KW-0472">Membrane</keyword>
<keyword evidence="9" id="KW-1185">Reference proteome</keyword>
<reference evidence="8 9" key="1">
    <citation type="submission" date="2016-10" db="EMBL/GenBank/DDBJ databases">
        <authorList>
            <person name="Varghese N."/>
            <person name="Submissions S."/>
        </authorList>
    </citation>
    <scope>NUCLEOTIDE SEQUENCE [LARGE SCALE GENOMIC DNA]</scope>
    <source>
        <strain evidence="8 9">DSM 1741</strain>
    </source>
</reference>
<feature type="transmembrane region" description="Helical" evidence="6">
    <location>
        <begin position="61"/>
        <end position="82"/>
    </location>
</feature>
<evidence type="ECO:0000256" key="6">
    <source>
        <dbReference type="SAM" id="Phobius"/>
    </source>
</evidence>
<evidence type="ECO:0000256" key="2">
    <source>
        <dbReference type="ARBA" id="ARBA00022475"/>
    </source>
</evidence>
<sequence length="240" mass="27049">MSEKMIHRHTRLSIFMHWFNAFCWFALLLTGLGLIKNEELNPVGAWLPNLMRSLFGGGENLLLVHQYLGLVWAGAFLAYILFKPRATWSFLKEVFPVSPASDMQWLLKMTLKMTLGRKGIERFGLSPDLPPQGFYNFGQKLFAQASVVGGVVIVATGLVMFFSTISMDNPGPAAWSRVIHYLTVGLVFAGLLVHIFMAAISREERPAFKSMFTGNVSEHYVRHHHSLWYAQVAAEKDKDG</sequence>
<organism evidence="8 9">
    <name type="scientific">Desulfomicrobium norvegicum (strain DSM 1741 / NCIMB 8310)</name>
    <name type="common">Desulfovibrio baculatus (strain Norway 4)</name>
    <name type="synonym">Desulfovibrio desulfuricans (strain Norway 4)</name>
    <dbReference type="NCBI Taxonomy" id="52561"/>
    <lineage>
        <taxon>Bacteria</taxon>
        <taxon>Pseudomonadati</taxon>
        <taxon>Thermodesulfobacteriota</taxon>
        <taxon>Desulfovibrionia</taxon>
        <taxon>Desulfovibrionales</taxon>
        <taxon>Desulfomicrobiaceae</taxon>
        <taxon>Desulfomicrobium</taxon>
    </lineage>
</organism>
<keyword evidence="3 6" id="KW-0812">Transmembrane</keyword>
<evidence type="ECO:0000256" key="1">
    <source>
        <dbReference type="ARBA" id="ARBA00004651"/>
    </source>
</evidence>
<comment type="subcellular location">
    <subcellularLocation>
        <location evidence="1">Cell membrane</location>
        <topology evidence="1">Multi-pass membrane protein</topology>
    </subcellularLocation>
</comment>
<dbReference type="GO" id="GO:0022904">
    <property type="term" value="P:respiratory electron transport chain"/>
    <property type="evidence" value="ECO:0007669"/>
    <property type="project" value="InterPro"/>
</dbReference>
<evidence type="ECO:0000259" key="7">
    <source>
        <dbReference type="Pfam" id="PF01292"/>
    </source>
</evidence>
<evidence type="ECO:0000256" key="3">
    <source>
        <dbReference type="ARBA" id="ARBA00022692"/>
    </source>
</evidence>